<dbReference type="SUPFAM" id="SSF52242">
    <property type="entry name" value="Cobalamin (vitamin B12)-binding domain"/>
    <property type="match status" value="1"/>
</dbReference>
<protein>
    <submittedName>
        <fullName evidence="1">Transcriptional regulator</fullName>
    </submittedName>
</protein>
<proteinExistence type="predicted"/>
<name>A0ABT2CQV9_9ACTN</name>
<dbReference type="InterPro" id="IPR036724">
    <property type="entry name" value="Cobalamin-bd_sf"/>
</dbReference>
<comment type="caution">
    <text evidence="1">The sequence shown here is derived from an EMBL/GenBank/DDBJ whole genome shotgun (WGS) entry which is preliminary data.</text>
</comment>
<evidence type="ECO:0000313" key="1">
    <source>
        <dbReference type="EMBL" id="MCS0639830.1"/>
    </source>
</evidence>
<dbReference type="Gene3D" id="3.40.50.280">
    <property type="entry name" value="Cobalamin-binding domain"/>
    <property type="match status" value="1"/>
</dbReference>
<evidence type="ECO:0000313" key="2">
    <source>
        <dbReference type="Proteomes" id="UP001431313"/>
    </source>
</evidence>
<reference evidence="1" key="1">
    <citation type="submission" date="2022-08" db="EMBL/GenBank/DDBJ databases">
        <authorList>
            <person name="Somphong A."/>
            <person name="Phongsopitanun W."/>
        </authorList>
    </citation>
    <scope>NUCLEOTIDE SEQUENCE</scope>
    <source>
        <strain evidence="1">LP05-1</strain>
    </source>
</reference>
<dbReference type="Proteomes" id="UP001431313">
    <property type="component" value="Unassembled WGS sequence"/>
</dbReference>
<dbReference type="InterPro" id="IPR036594">
    <property type="entry name" value="Meth_synthase_dom"/>
</dbReference>
<dbReference type="EMBL" id="JANUGQ010000048">
    <property type="protein sequence ID" value="MCS0639830.1"/>
    <property type="molecule type" value="Genomic_DNA"/>
</dbReference>
<accession>A0ABT2CQV9</accession>
<organism evidence="1 2">
    <name type="scientific">Streptomyces pyxinae</name>
    <dbReference type="NCBI Taxonomy" id="2970734"/>
    <lineage>
        <taxon>Bacteria</taxon>
        <taxon>Bacillati</taxon>
        <taxon>Actinomycetota</taxon>
        <taxon>Actinomycetes</taxon>
        <taxon>Kitasatosporales</taxon>
        <taxon>Streptomycetaceae</taxon>
        <taxon>Streptomyces</taxon>
    </lineage>
</organism>
<keyword evidence="2" id="KW-1185">Reference proteome</keyword>
<dbReference type="Gene3D" id="1.10.1240.10">
    <property type="entry name" value="Methionine synthase domain"/>
    <property type="match status" value="1"/>
</dbReference>
<sequence length="193" mass="20407">MEALLAGAVARYGPADTWEQLMVPALRAIGRRWAAADDLTSDRYIEAEHLLSWHVSTALRRAPARPVAEGRPVLLGCAPGEQHTLPLEALAAALTAHGMPLRMFGAAVPAGTLASAVRRTGPRAVVLWSQTRPTADRTVAALVRASVWGIRGARVAPTLLIAGPGWARVRLPEGAHRPAGLREALALLGVPAR</sequence>
<gene>
    <name evidence="1" type="ORF">NX801_30180</name>
</gene>